<keyword evidence="2" id="KW-1185">Reference proteome</keyword>
<organism evidence="1 2">
    <name type="scientific">Aspergillus hiratsukae</name>
    <dbReference type="NCBI Taxonomy" id="1194566"/>
    <lineage>
        <taxon>Eukaryota</taxon>
        <taxon>Fungi</taxon>
        <taxon>Dikarya</taxon>
        <taxon>Ascomycota</taxon>
        <taxon>Pezizomycotina</taxon>
        <taxon>Eurotiomycetes</taxon>
        <taxon>Eurotiomycetidae</taxon>
        <taxon>Eurotiales</taxon>
        <taxon>Aspergillaceae</taxon>
        <taxon>Aspergillus</taxon>
        <taxon>Aspergillus subgen. Fumigati</taxon>
    </lineage>
</organism>
<dbReference type="OrthoDB" id="4398476at2759"/>
<dbReference type="EMBL" id="JACBAD010001632">
    <property type="protein sequence ID" value="KAF7137086.1"/>
    <property type="molecule type" value="Genomic_DNA"/>
</dbReference>
<dbReference type="AlphaFoldDB" id="A0A8H6PH82"/>
<proteinExistence type="predicted"/>
<evidence type="ECO:0000313" key="2">
    <source>
        <dbReference type="Proteomes" id="UP000630445"/>
    </source>
</evidence>
<reference evidence="1" key="1">
    <citation type="submission" date="2020-06" db="EMBL/GenBank/DDBJ databases">
        <title>Draft genome sequences of strains closely related to Aspergillus parafelis and Aspergillus hiratsukae.</title>
        <authorList>
            <person name="Dos Santos R.A.C."/>
            <person name="Rivero-Menendez O."/>
            <person name="Steenwyk J.L."/>
            <person name="Mead M.E."/>
            <person name="Goldman G.H."/>
            <person name="Alastruey-Izquierdo A."/>
            <person name="Rokas A."/>
        </authorList>
    </citation>
    <scope>NUCLEOTIDE SEQUENCE</scope>
    <source>
        <strain evidence="1">CNM-CM5793</strain>
    </source>
</reference>
<name>A0A8H6PH82_9EURO</name>
<sequence length="156" mass="17884">MQKGGWEGWAQVELANVFQTAYPQHAVLREQSVYVDGRKADITLTMEGEIYQVIELKCEAMWEDAYGDDKSQLLWLATWQSWVIGFSVVNQVTQAGIKYPWLAVWDVSYTQLTKPDRDGFALYVWWMHRDTAAWKKPHGPTALGKGLELEINGLAF</sequence>
<gene>
    <name evidence="1" type="ORF">CNMCM5793_006974</name>
</gene>
<accession>A0A8H6PH82</accession>
<dbReference type="Proteomes" id="UP000630445">
    <property type="component" value="Unassembled WGS sequence"/>
</dbReference>
<evidence type="ECO:0000313" key="1">
    <source>
        <dbReference type="EMBL" id="KAF7137086.1"/>
    </source>
</evidence>
<protein>
    <submittedName>
        <fullName evidence="1">Uncharacterized protein</fullName>
    </submittedName>
</protein>
<comment type="caution">
    <text evidence="1">The sequence shown here is derived from an EMBL/GenBank/DDBJ whole genome shotgun (WGS) entry which is preliminary data.</text>
</comment>